<reference evidence="2" key="2">
    <citation type="submission" date="2020-09" db="EMBL/GenBank/DDBJ databases">
        <authorList>
            <person name="Sun Q."/>
            <person name="Ohkuma M."/>
        </authorList>
    </citation>
    <scope>NUCLEOTIDE SEQUENCE</scope>
    <source>
        <strain evidence="2">JCM 30804</strain>
    </source>
</reference>
<sequence>MNTNIALKILLIISIALQSFVAVSASMETHQLDVEHLQTIHDHETEHTPQLDNANEHDIEDCHHCGHCSGNHTSWILVKSYSPSQSLNHSHNFNELILLSLGISTRLYRPPIA</sequence>
<dbReference type="Proteomes" id="UP000613743">
    <property type="component" value="Unassembled WGS sequence"/>
</dbReference>
<evidence type="ECO:0008006" key="4">
    <source>
        <dbReference type="Google" id="ProtNLM"/>
    </source>
</evidence>
<feature type="chain" id="PRO_5036834829" description="DUF2946 domain-containing protein" evidence="1">
    <location>
        <begin position="25"/>
        <end position="113"/>
    </location>
</feature>
<protein>
    <recommendedName>
        <fullName evidence="4">DUF2946 domain-containing protein</fullName>
    </recommendedName>
</protein>
<name>A0A917JZK7_9GAMM</name>
<dbReference type="EMBL" id="BMPZ01000012">
    <property type="protein sequence ID" value="GGI91410.1"/>
    <property type="molecule type" value="Genomic_DNA"/>
</dbReference>
<proteinExistence type="predicted"/>
<evidence type="ECO:0000313" key="2">
    <source>
        <dbReference type="EMBL" id="GGI91410.1"/>
    </source>
</evidence>
<feature type="signal peptide" evidence="1">
    <location>
        <begin position="1"/>
        <end position="24"/>
    </location>
</feature>
<gene>
    <name evidence="2" type="ORF">GCM10009332_30910</name>
</gene>
<keyword evidence="1" id="KW-0732">Signal</keyword>
<evidence type="ECO:0000256" key="1">
    <source>
        <dbReference type="SAM" id="SignalP"/>
    </source>
</evidence>
<organism evidence="2 3">
    <name type="scientific">Shewanella gelidii</name>
    <dbReference type="NCBI Taxonomy" id="1642821"/>
    <lineage>
        <taxon>Bacteria</taxon>
        <taxon>Pseudomonadati</taxon>
        <taxon>Pseudomonadota</taxon>
        <taxon>Gammaproteobacteria</taxon>
        <taxon>Alteromonadales</taxon>
        <taxon>Shewanellaceae</taxon>
        <taxon>Shewanella</taxon>
    </lineage>
</organism>
<comment type="caution">
    <text evidence="2">The sequence shown here is derived from an EMBL/GenBank/DDBJ whole genome shotgun (WGS) entry which is preliminary data.</text>
</comment>
<reference evidence="2" key="1">
    <citation type="journal article" date="2014" name="Int. J. Syst. Evol. Microbiol.">
        <title>Complete genome sequence of Corynebacterium casei LMG S-19264T (=DSM 44701T), isolated from a smear-ripened cheese.</title>
        <authorList>
            <consortium name="US DOE Joint Genome Institute (JGI-PGF)"/>
            <person name="Walter F."/>
            <person name="Albersmeier A."/>
            <person name="Kalinowski J."/>
            <person name="Ruckert C."/>
        </authorList>
    </citation>
    <scope>NUCLEOTIDE SEQUENCE</scope>
    <source>
        <strain evidence="2">JCM 30804</strain>
    </source>
</reference>
<accession>A0A917JZK7</accession>
<evidence type="ECO:0000313" key="3">
    <source>
        <dbReference type="Proteomes" id="UP000613743"/>
    </source>
</evidence>
<dbReference type="AlphaFoldDB" id="A0A917JZK7"/>
<keyword evidence="3" id="KW-1185">Reference proteome</keyword>